<evidence type="ECO:0000256" key="12">
    <source>
        <dbReference type="ARBA" id="ARBA00022777"/>
    </source>
</evidence>
<feature type="domain" description="Protein kinase" evidence="19">
    <location>
        <begin position="204"/>
        <end position="529"/>
    </location>
</feature>
<keyword evidence="6" id="KW-0723">Serine/threonine-protein kinase</keyword>
<evidence type="ECO:0000259" key="19">
    <source>
        <dbReference type="PROSITE" id="PS50011"/>
    </source>
</evidence>
<dbReference type="GO" id="GO:0004675">
    <property type="term" value="F:transmembrane receptor protein serine/threonine kinase activity"/>
    <property type="evidence" value="ECO:0007669"/>
    <property type="project" value="UniProtKB-EC"/>
</dbReference>
<dbReference type="InterPro" id="IPR045860">
    <property type="entry name" value="Snake_toxin-like_sf"/>
</dbReference>
<dbReference type="InterPro" id="IPR008271">
    <property type="entry name" value="Ser/Thr_kinase_AS"/>
</dbReference>
<keyword evidence="7" id="KW-0808">Transferase</keyword>
<keyword evidence="14" id="KW-0460">Magnesium</keyword>
<evidence type="ECO:0000256" key="5">
    <source>
        <dbReference type="ARBA" id="ARBA00012401"/>
    </source>
</evidence>
<dbReference type="EC" id="2.7.11.30" evidence="5"/>
<dbReference type="GO" id="GO:0071363">
    <property type="term" value="P:cellular response to growth factor stimulus"/>
    <property type="evidence" value="ECO:0007669"/>
    <property type="project" value="TreeGrafter"/>
</dbReference>
<gene>
    <name evidence="20" type="ORF">MENT_LOCUS15293</name>
</gene>
<comment type="subcellular location">
    <subcellularLocation>
        <location evidence="3">Membrane</location>
        <topology evidence="3">Single-pass type I membrane protein</topology>
    </subcellularLocation>
</comment>
<accession>A0A6V7UN73</accession>
<dbReference type="PANTHER" id="PTHR23255:SF71">
    <property type="entry name" value="RECEPTOR PROTEIN SERINE_THREONINE KINASE"/>
    <property type="match status" value="1"/>
</dbReference>
<comment type="similarity">
    <text evidence="4">Belongs to the protein kinase superfamily. TKL Ser/Thr protein kinase family. TGFB receptor subfamily.</text>
</comment>
<dbReference type="GO" id="GO:0005524">
    <property type="term" value="F:ATP binding"/>
    <property type="evidence" value="ECO:0007669"/>
    <property type="project" value="UniProtKB-KW"/>
</dbReference>
<evidence type="ECO:0000256" key="17">
    <source>
        <dbReference type="ARBA" id="ARBA00023170"/>
    </source>
</evidence>
<evidence type="ECO:0000256" key="3">
    <source>
        <dbReference type="ARBA" id="ARBA00004479"/>
    </source>
</evidence>
<comment type="cofactor">
    <cofactor evidence="1">
        <name>Mn(2+)</name>
        <dbReference type="ChEBI" id="CHEBI:29035"/>
    </cofactor>
</comment>
<dbReference type="InterPro" id="IPR000719">
    <property type="entry name" value="Prot_kinase_dom"/>
</dbReference>
<dbReference type="PROSITE" id="PS00108">
    <property type="entry name" value="PROTEIN_KINASE_ST"/>
    <property type="match status" value="1"/>
</dbReference>
<comment type="caution">
    <text evidence="20">The sequence shown here is derived from an EMBL/GenBank/DDBJ whole genome shotgun (WGS) entry which is preliminary data.</text>
</comment>
<organism evidence="20 21">
    <name type="scientific">Meloidogyne enterolobii</name>
    <name type="common">Root-knot nematode worm</name>
    <name type="synonym">Meloidogyne mayaguensis</name>
    <dbReference type="NCBI Taxonomy" id="390850"/>
    <lineage>
        <taxon>Eukaryota</taxon>
        <taxon>Metazoa</taxon>
        <taxon>Ecdysozoa</taxon>
        <taxon>Nematoda</taxon>
        <taxon>Chromadorea</taxon>
        <taxon>Rhabditida</taxon>
        <taxon>Tylenchina</taxon>
        <taxon>Tylenchomorpha</taxon>
        <taxon>Tylenchoidea</taxon>
        <taxon>Meloidogynidae</taxon>
        <taxon>Meloidogyninae</taxon>
        <taxon>Meloidogyne</taxon>
    </lineage>
</organism>
<evidence type="ECO:0000256" key="11">
    <source>
        <dbReference type="ARBA" id="ARBA00022741"/>
    </source>
</evidence>
<evidence type="ECO:0000256" key="7">
    <source>
        <dbReference type="ARBA" id="ARBA00022679"/>
    </source>
</evidence>
<evidence type="ECO:0000256" key="9">
    <source>
        <dbReference type="ARBA" id="ARBA00022723"/>
    </source>
</evidence>
<dbReference type="GO" id="GO:0005886">
    <property type="term" value="C:plasma membrane"/>
    <property type="evidence" value="ECO:0007669"/>
    <property type="project" value="TreeGrafter"/>
</dbReference>
<dbReference type="SUPFAM" id="SSF56112">
    <property type="entry name" value="Protein kinase-like (PK-like)"/>
    <property type="match status" value="1"/>
</dbReference>
<keyword evidence="17" id="KW-0675">Receptor</keyword>
<keyword evidence="16 18" id="KW-0472">Membrane</keyword>
<evidence type="ECO:0000256" key="16">
    <source>
        <dbReference type="ARBA" id="ARBA00023136"/>
    </source>
</evidence>
<keyword evidence="15 18" id="KW-1133">Transmembrane helix</keyword>
<evidence type="ECO:0000256" key="18">
    <source>
        <dbReference type="SAM" id="Phobius"/>
    </source>
</evidence>
<dbReference type="Pfam" id="PF07714">
    <property type="entry name" value="PK_Tyr_Ser-Thr"/>
    <property type="match status" value="1"/>
</dbReference>
<feature type="transmembrane region" description="Helical" evidence="18">
    <location>
        <begin position="124"/>
        <end position="146"/>
    </location>
</feature>
<keyword evidence="8 18" id="KW-0812">Transmembrane</keyword>
<proteinExistence type="inferred from homology"/>
<dbReference type="InterPro" id="IPR000333">
    <property type="entry name" value="TGFB_receptor"/>
</dbReference>
<evidence type="ECO:0000256" key="14">
    <source>
        <dbReference type="ARBA" id="ARBA00022842"/>
    </source>
</evidence>
<evidence type="ECO:0000256" key="2">
    <source>
        <dbReference type="ARBA" id="ARBA00001946"/>
    </source>
</evidence>
<protein>
    <recommendedName>
        <fullName evidence="5">receptor protein serine/threonine kinase</fullName>
        <ecNumber evidence="5">2.7.11.30</ecNumber>
    </recommendedName>
</protein>
<keyword evidence="9" id="KW-0479">Metal-binding</keyword>
<dbReference type="SMART" id="SM00220">
    <property type="entry name" value="S_TKc"/>
    <property type="match status" value="1"/>
</dbReference>
<evidence type="ECO:0000256" key="13">
    <source>
        <dbReference type="ARBA" id="ARBA00022840"/>
    </source>
</evidence>
<keyword evidence="13" id="KW-0067">ATP-binding</keyword>
<keyword evidence="12" id="KW-0418">Kinase</keyword>
<evidence type="ECO:0000256" key="4">
    <source>
        <dbReference type="ARBA" id="ARBA00009605"/>
    </source>
</evidence>
<evidence type="ECO:0000313" key="21">
    <source>
        <dbReference type="Proteomes" id="UP000580250"/>
    </source>
</evidence>
<evidence type="ECO:0000256" key="1">
    <source>
        <dbReference type="ARBA" id="ARBA00001936"/>
    </source>
</evidence>
<comment type="cofactor">
    <cofactor evidence="2">
        <name>Mg(2+)</name>
        <dbReference type="ChEBI" id="CHEBI:18420"/>
    </cofactor>
</comment>
<keyword evidence="10" id="KW-0732">Signal</keyword>
<evidence type="ECO:0000256" key="15">
    <source>
        <dbReference type="ARBA" id="ARBA00022989"/>
    </source>
</evidence>
<dbReference type="Proteomes" id="UP000580250">
    <property type="component" value="Unassembled WGS sequence"/>
</dbReference>
<evidence type="ECO:0000256" key="6">
    <source>
        <dbReference type="ARBA" id="ARBA00022527"/>
    </source>
</evidence>
<evidence type="ECO:0000256" key="8">
    <source>
        <dbReference type="ARBA" id="ARBA00022692"/>
    </source>
</evidence>
<evidence type="ECO:0000313" key="20">
    <source>
        <dbReference type="EMBL" id="CAD2162236.1"/>
    </source>
</evidence>
<evidence type="ECO:0000256" key="10">
    <source>
        <dbReference type="ARBA" id="ARBA00022729"/>
    </source>
</evidence>
<dbReference type="EMBL" id="CAJEWN010000091">
    <property type="protein sequence ID" value="CAD2162236.1"/>
    <property type="molecule type" value="Genomic_DNA"/>
</dbReference>
<reference evidence="20 21" key="1">
    <citation type="submission" date="2020-08" db="EMBL/GenBank/DDBJ databases">
        <authorList>
            <person name="Koutsovoulos G."/>
            <person name="Danchin GJ E."/>
        </authorList>
    </citation>
    <scope>NUCLEOTIDE SEQUENCE [LARGE SCALE GENOMIC DNA]</scope>
</reference>
<dbReference type="GO" id="GO:0006950">
    <property type="term" value="P:response to stress"/>
    <property type="evidence" value="ECO:0007669"/>
    <property type="project" value="UniProtKB-ARBA"/>
</dbReference>
<dbReference type="OrthoDB" id="69842at2759"/>
<dbReference type="InterPro" id="IPR001245">
    <property type="entry name" value="Ser-Thr/Tyr_kinase_cat_dom"/>
</dbReference>
<dbReference type="InterPro" id="IPR011009">
    <property type="entry name" value="Kinase-like_dom_sf"/>
</dbReference>
<keyword evidence="11" id="KW-0547">Nucleotide-binding</keyword>
<sequence>MNISVRKYCFCNYNDESQKCNYDGKLDEFAACFRAVRQEFNEETKTFELIHLFGCAPLEKGSNGSHLTCNAWRFAHSSPKSIFCCYEGNYCNKHLTIPSFPLIERSTKKIEYSSYSSIYTLESFIFTFFGFLIGLCLIILFAIPLIRKKNKLIKRNLNKGGGKEEEEIINLTKNNLENSKSFFEDSGSGAGRIILNKRRIALDLQMKEIFSKGRYGEICKAIYRGSYVAVKIFNTTEEESWRNERDIYLSQMFNHENILQYIAADILSNVDSLTQMLLITDFHPLGSLYDYLRSNYSLNFEEALNLSLSIINGLEHLHNPVRGTGECQKLEIAHRDIKSKNILVKRPGVCCIADFGLAIVKKEENNFFKNNLLNIQVGTKRYMAPEILNKTLNPNNFEEFKCADIYSFSLVLWEIINCIQLPTTTNNNYSKQQLIKQQNNYLVNCQSTNYSSGIASGGGTTTTTTTTLPFINTNNNNLIPSTNSIEIIKTSNSFSNISTISTSLNEINNLKEQQHKLPFELIVETDPSFDQMREIVCDKKIRPQILNEWKKEENLIIICNLMIECWSNWPTSRHKALKIKKEITKIIKNFNN</sequence>
<dbReference type="Gene3D" id="1.10.510.10">
    <property type="entry name" value="Transferase(Phosphotransferase) domain 1"/>
    <property type="match status" value="2"/>
</dbReference>
<dbReference type="Gene3D" id="2.10.60.10">
    <property type="entry name" value="CD59"/>
    <property type="match status" value="1"/>
</dbReference>
<dbReference type="PROSITE" id="PS50011">
    <property type="entry name" value="PROTEIN_KINASE_DOM"/>
    <property type="match status" value="1"/>
</dbReference>
<dbReference type="GO" id="GO:0043235">
    <property type="term" value="C:receptor complex"/>
    <property type="evidence" value="ECO:0007669"/>
    <property type="project" value="TreeGrafter"/>
</dbReference>
<name>A0A6V7UN73_MELEN</name>
<dbReference type="PANTHER" id="PTHR23255">
    <property type="entry name" value="TRANSFORMING GROWTH FACTOR-BETA RECEPTOR TYPE I AND II"/>
    <property type="match status" value="1"/>
</dbReference>
<dbReference type="AlphaFoldDB" id="A0A6V7UN73"/>
<dbReference type="Gene3D" id="3.30.200.20">
    <property type="entry name" value="Phosphorylase Kinase, domain 1"/>
    <property type="match status" value="1"/>
</dbReference>